<organism evidence="2 3">
    <name type="scientific">Fodinicola feengrottensis</name>
    <dbReference type="NCBI Taxonomy" id="435914"/>
    <lineage>
        <taxon>Bacteria</taxon>
        <taxon>Bacillati</taxon>
        <taxon>Actinomycetota</taxon>
        <taxon>Actinomycetes</taxon>
        <taxon>Mycobacteriales</taxon>
        <taxon>Fodinicola</taxon>
    </lineage>
</organism>
<reference evidence="2 3" key="1">
    <citation type="journal article" date="2019" name="Int. J. Syst. Evol. Microbiol.">
        <title>The Global Catalogue of Microorganisms (GCM) 10K type strain sequencing project: providing services to taxonomists for standard genome sequencing and annotation.</title>
        <authorList>
            <consortium name="The Broad Institute Genomics Platform"/>
            <consortium name="The Broad Institute Genome Sequencing Center for Infectious Disease"/>
            <person name="Wu L."/>
            <person name="Ma J."/>
        </authorList>
    </citation>
    <scope>NUCLEOTIDE SEQUENCE [LARGE SCALE GENOMIC DNA]</scope>
    <source>
        <strain evidence="2 3">JCM 14718</strain>
    </source>
</reference>
<evidence type="ECO:0000256" key="1">
    <source>
        <dbReference type="SAM" id="MobiDB-lite"/>
    </source>
</evidence>
<protein>
    <submittedName>
        <fullName evidence="2">Uncharacterized protein</fullName>
    </submittedName>
</protein>
<sequence>MTGKRHLESVPEAGVVPVDFGSRRQPSDEVRDDCQLEGTVIPLPFPVDPASVLPDPPADDDTLGDVDLAGGDSTGLV</sequence>
<keyword evidence="3" id="KW-1185">Reference proteome</keyword>
<evidence type="ECO:0000313" key="2">
    <source>
        <dbReference type="EMBL" id="GAA1683157.1"/>
    </source>
</evidence>
<name>A0ABN2H7A6_9ACTN</name>
<evidence type="ECO:0000313" key="3">
    <source>
        <dbReference type="Proteomes" id="UP001500618"/>
    </source>
</evidence>
<dbReference type="RefSeq" id="WP_344311351.1">
    <property type="nucleotide sequence ID" value="NZ_BAAANY010000011.1"/>
</dbReference>
<proteinExistence type="predicted"/>
<feature type="compositionally biased region" description="Basic and acidic residues" evidence="1">
    <location>
        <begin position="21"/>
        <end position="34"/>
    </location>
</feature>
<gene>
    <name evidence="2" type="ORF">GCM10009765_35470</name>
</gene>
<accession>A0ABN2H7A6</accession>
<dbReference type="Proteomes" id="UP001500618">
    <property type="component" value="Unassembled WGS sequence"/>
</dbReference>
<comment type="caution">
    <text evidence="2">The sequence shown here is derived from an EMBL/GenBank/DDBJ whole genome shotgun (WGS) entry which is preliminary data.</text>
</comment>
<dbReference type="EMBL" id="BAAANY010000011">
    <property type="protein sequence ID" value="GAA1683157.1"/>
    <property type="molecule type" value="Genomic_DNA"/>
</dbReference>
<feature type="region of interest" description="Disordered" evidence="1">
    <location>
        <begin position="1"/>
        <end position="77"/>
    </location>
</feature>